<name>A0A1D9GB17_MOOP1</name>
<evidence type="ECO:0000259" key="8">
    <source>
        <dbReference type="Pfam" id="PF25876"/>
    </source>
</evidence>
<evidence type="ECO:0000259" key="9">
    <source>
        <dbReference type="Pfam" id="PF26002"/>
    </source>
</evidence>
<comment type="similarity">
    <text evidence="2">Belongs to the membrane fusion protein (MFP) (TC 8.A.1) family.</text>
</comment>
<dbReference type="AlphaFoldDB" id="A0A1D9GB17"/>
<dbReference type="GO" id="GO:0016020">
    <property type="term" value="C:membrane"/>
    <property type="evidence" value="ECO:0007669"/>
    <property type="project" value="UniProtKB-SubCell"/>
</dbReference>
<organism evidence="10 11">
    <name type="scientific">Moorena producens (strain JHB)</name>
    <dbReference type="NCBI Taxonomy" id="1454205"/>
    <lineage>
        <taxon>Bacteria</taxon>
        <taxon>Bacillati</taxon>
        <taxon>Cyanobacteriota</taxon>
        <taxon>Cyanophyceae</taxon>
        <taxon>Coleofasciculales</taxon>
        <taxon>Coleofasciculaceae</taxon>
        <taxon>Moorena</taxon>
    </lineage>
</organism>
<evidence type="ECO:0000256" key="3">
    <source>
        <dbReference type="ARBA" id="ARBA00022692"/>
    </source>
</evidence>
<dbReference type="InterPro" id="IPR058624">
    <property type="entry name" value="MdtA-like_HH"/>
</dbReference>
<dbReference type="Gene3D" id="2.40.50.100">
    <property type="match status" value="1"/>
</dbReference>
<evidence type="ECO:0000256" key="2">
    <source>
        <dbReference type="ARBA" id="ARBA00009477"/>
    </source>
</evidence>
<evidence type="ECO:0000256" key="7">
    <source>
        <dbReference type="SAM" id="Phobius"/>
    </source>
</evidence>
<accession>A0A1D9GB17</accession>
<feature type="transmembrane region" description="Helical" evidence="7">
    <location>
        <begin position="25"/>
        <end position="47"/>
    </location>
</feature>
<evidence type="ECO:0000256" key="5">
    <source>
        <dbReference type="ARBA" id="ARBA00023136"/>
    </source>
</evidence>
<feature type="coiled-coil region" evidence="6">
    <location>
        <begin position="112"/>
        <end position="234"/>
    </location>
</feature>
<feature type="domain" description="Multidrug resistance protein MdtA-like alpha-helical hairpin" evidence="8">
    <location>
        <begin position="170"/>
        <end position="235"/>
    </location>
</feature>
<evidence type="ECO:0000256" key="4">
    <source>
        <dbReference type="ARBA" id="ARBA00022989"/>
    </source>
</evidence>
<keyword evidence="5 7" id="KW-0472">Membrane</keyword>
<evidence type="ECO:0000256" key="6">
    <source>
        <dbReference type="SAM" id="Coils"/>
    </source>
</evidence>
<gene>
    <name evidence="10" type="ORF">BJP36_23490</name>
</gene>
<protein>
    <submittedName>
        <fullName evidence="10">HlyD family efflux transporter periplasmic adaptor subunit</fullName>
    </submittedName>
</protein>
<evidence type="ECO:0000256" key="1">
    <source>
        <dbReference type="ARBA" id="ARBA00004167"/>
    </source>
</evidence>
<dbReference type="Proteomes" id="UP000176944">
    <property type="component" value="Chromosome"/>
</dbReference>
<dbReference type="InterPro" id="IPR050739">
    <property type="entry name" value="MFP"/>
</dbReference>
<keyword evidence="3 7" id="KW-0812">Transmembrane</keyword>
<feature type="domain" description="AprE-like beta-barrel" evidence="9">
    <location>
        <begin position="336"/>
        <end position="440"/>
    </location>
</feature>
<sequence>MVSNSDTEFLPPVQENEFLPPISRWTTFGGLFIVTAVSLAIPLASVIKYKETVKAQAVLRPAGELRIVQAATEGTIRSISVKENQLVKQGDIIATIDDSRLQTKKSQLISHIRQAQLQLIQINAQIRALNRQISAEKDRTNLAVASAEAELSRRRRDYRNQQITANTGVEEAEANLRSAEAALSAARAKRDRYQPIANTGAISKERLREAQLAFEQQQQQVQAAQARLQNAKAALNPSDAEVAIAQQQIAQEKATGQATLATLDKEHEALIQQRTEINKQLEGNTHELQQVKIDLGQTAIRATADGIISKLNLRNSGQTVRSAEEIAQIVPTDASLLVKAGVGPADIGKLEEGQNVQMRVSACPYPDYGTLKGVVSQISKDSIKPQGNGATTGAPTASSQKGVAATAFYEVTIEPESLSLGQGKKQCTIQLGMEGRADIISKEETLLQFLLRKARLSVDL</sequence>
<dbReference type="EMBL" id="CP017708">
    <property type="protein sequence ID" value="AOY84848.1"/>
    <property type="molecule type" value="Genomic_DNA"/>
</dbReference>
<dbReference type="PANTHER" id="PTHR30386:SF26">
    <property type="entry name" value="TRANSPORT PROTEIN COMB"/>
    <property type="match status" value="1"/>
</dbReference>
<dbReference type="Gene3D" id="2.40.30.170">
    <property type="match status" value="1"/>
</dbReference>
<reference evidence="11" key="1">
    <citation type="submission" date="2016-10" db="EMBL/GenBank/DDBJ databases">
        <title>Comparative genomics uncovers the prolific and rare metabolic potential of the cyanobacterial genus Moorea.</title>
        <authorList>
            <person name="Leao T."/>
            <person name="Castelao G."/>
            <person name="Korobeynikov A."/>
            <person name="Monroe E.A."/>
            <person name="Podell S."/>
            <person name="Glukhov E."/>
            <person name="Allen E."/>
            <person name="Gerwick W.H."/>
            <person name="Gerwick L."/>
        </authorList>
    </citation>
    <scope>NUCLEOTIDE SEQUENCE [LARGE SCALE GENOMIC DNA]</scope>
    <source>
        <strain evidence="11">JHB</strain>
    </source>
</reference>
<proteinExistence type="inferred from homology"/>
<dbReference type="InterPro" id="IPR058982">
    <property type="entry name" value="Beta-barrel_AprE"/>
</dbReference>
<comment type="subcellular location">
    <subcellularLocation>
        <location evidence="1">Membrane</location>
        <topology evidence="1">Single-pass membrane protein</topology>
    </subcellularLocation>
</comment>
<keyword evidence="4 7" id="KW-1133">Transmembrane helix</keyword>
<dbReference type="PANTHER" id="PTHR30386">
    <property type="entry name" value="MEMBRANE FUSION SUBUNIT OF EMRAB-TOLC MULTIDRUG EFFLUX PUMP"/>
    <property type="match status" value="1"/>
</dbReference>
<evidence type="ECO:0000313" key="11">
    <source>
        <dbReference type="Proteomes" id="UP000176944"/>
    </source>
</evidence>
<dbReference type="Pfam" id="PF26002">
    <property type="entry name" value="Beta-barrel_AprE"/>
    <property type="match status" value="1"/>
</dbReference>
<dbReference type="PRINTS" id="PR01490">
    <property type="entry name" value="RTXTOXIND"/>
</dbReference>
<dbReference type="Pfam" id="PF25876">
    <property type="entry name" value="HH_MFP_RND"/>
    <property type="match status" value="1"/>
</dbReference>
<evidence type="ECO:0000313" key="10">
    <source>
        <dbReference type="EMBL" id="AOY84848.1"/>
    </source>
</evidence>
<keyword evidence="6" id="KW-0175">Coiled coil</keyword>
<dbReference type="Gene3D" id="1.10.287.470">
    <property type="entry name" value="Helix hairpin bin"/>
    <property type="match status" value="1"/>
</dbReference>
<dbReference type="SUPFAM" id="SSF111369">
    <property type="entry name" value="HlyD-like secretion proteins"/>
    <property type="match status" value="2"/>
</dbReference>